<feature type="transmembrane region" description="Helical" evidence="2">
    <location>
        <begin position="169"/>
        <end position="190"/>
    </location>
</feature>
<evidence type="ECO:0000256" key="1">
    <source>
        <dbReference type="SAM" id="MobiDB-lite"/>
    </source>
</evidence>
<name>A0A7J3ZKJ9_9CREN</name>
<feature type="transmembrane region" description="Helical" evidence="2">
    <location>
        <begin position="298"/>
        <end position="322"/>
    </location>
</feature>
<accession>A0A7J3ZKJ9</accession>
<reference evidence="3" key="1">
    <citation type="journal article" date="2020" name="mSystems">
        <title>Genome- and Community-Level Interaction Insights into Carbon Utilization and Element Cycling Functions of Hydrothermarchaeota in Hydrothermal Sediment.</title>
        <authorList>
            <person name="Zhou Z."/>
            <person name="Liu Y."/>
            <person name="Xu W."/>
            <person name="Pan J."/>
            <person name="Luo Z.H."/>
            <person name="Li M."/>
        </authorList>
    </citation>
    <scope>NUCLEOTIDE SEQUENCE [LARGE SCALE GENOMIC DNA]</scope>
    <source>
        <strain evidence="3">SpSt-1116</strain>
    </source>
</reference>
<keyword evidence="2" id="KW-0812">Transmembrane</keyword>
<dbReference type="NCBIfam" id="NF037982">
    <property type="entry name" value="Nramp_1"/>
    <property type="match status" value="1"/>
</dbReference>
<sequence>MSSEAQAGVRLGKYGPPLEPAKLPDPGPVTLKKIFGPGLIIAALGVGLGETYMWPRLVILFGPEIRWLSTTGLIIQIFVTAEIARWTYLTGESIFMAGYRAHPATAWFWLIAATLIYIWPGHVALGAWAFKTLVQSPAPTWQWQLAAFLLIPVILALAPYQVYKTVKTILAIAIAFMSAVGLVVAAVAAAKLGKNIFWWDAFRGSFWFGYWHPDLTRYASVWMPSLVGSIAFMGPSGMQQMWYTLFAREEGSGMSAYMPKITGLIFGREEKWRDTGFIPDLTDPEEMRKWRAWRKLNVYDAAISFGAITFIITLFYTVLALAGAEMSADVKEAMLKGKRELAITAMSRAFGVIHPALAPLWFFTIGIIGWKMSFGVIDAFCRGQSDMTYLLIPASRKIGMRKLYYIWLLIVTIGGISTIVAGMARGPGFLLDVLAFLSCFVMGVYCLQIVYVNNFLVPKEARMSKISTAVLSAGAIFYLGSLFISIAVFGAIPRG</sequence>
<gene>
    <name evidence="3" type="ORF">ENM78_04205</name>
</gene>
<comment type="caution">
    <text evidence="3">The sequence shown here is derived from an EMBL/GenBank/DDBJ whole genome shotgun (WGS) entry which is preliminary data.</text>
</comment>
<dbReference type="AlphaFoldDB" id="A0A7J3ZKJ9"/>
<keyword evidence="2" id="KW-0472">Membrane</keyword>
<evidence type="ECO:0000256" key="2">
    <source>
        <dbReference type="SAM" id="Phobius"/>
    </source>
</evidence>
<keyword evidence="2" id="KW-1133">Transmembrane helix</keyword>
<dbReference type="EMBL" id="DRZC01000059">
    <property type="protein sequence ID" value="HHQ80636.1"/>
    <property type="molecule type" value="Genomic_DNA"/>
</dbReference>
<feature type="transmembrane region" description="Helical" evidence="2">
    <location>
        <begin position="142"/>
        <end position="163"/>
    </location>
</feature>
<feature type="transmembrane region" description="Helical" evidence="2">
    <location>
        <begin position="360"/>
        <end position="381"/>
    </location>
</feature>
<evidence type="ECO:0000313" key="3">
    <source>
        <dbReference type="EMBL" id="HHQ80636.1"/>
    </source>
</evidence>
<feature type="transmembrane region" description="Helical" evidence="2">
    <location>
        <begin position="106"/>
        <end position="130"/>
    </location>
</feature>
<organism evidence="3">
    <name type="scientific">Fervidicoccus fontis</name>
    <dbReference type="NCBI Taxonomy" id="683846"/>
    <lineage>
        <taxon>Archaea</taxon>
        <taxon>Thermoproteota</taxon>
        <taxon>Thermoprotei</taxon>
        <taxon>Fervidicoccales</taxon>
        <taxon>Fervidicoccaceae</taxon>
        <taxon>Fervidicoccus</taxon>
    </lineage>
</organism>
<evidence type="ECO:0008006" key="4">
    <source>
        <dbReference type="Google" id="ProtNLM"/>
    </source>
</evidence>
<feature type="transmembrane region" description="Helical" evidence="2">
    <location>
        <begin position="402"/>
        <end position="421"/>
    </location>
</feature>
<feature type="transmembrane region" description="Helical" evidence="2">
    <location>
        <begin position="469"/>
        <end position="492"/>
    </location>
</feature>
<protein>
    <recommendedName>
        <fullName evidence="4">Divalent metal cation transporter</fullName>
    </recommendedName>
</protein>
<proteinExistence type="predicted"/>
<feature type="transmembrane region" description="Helical" evidence="2">
    <location>
        <begin position="433"/>
        <end position="457"/>
    </location>
</feature>
<feature type="region of interest" description="Disordered" evidence="1">
    <location>
        <begin position="1"/>
        <end position="21"/>
    </location>
</feature>